<proteinExistence type="predicted"/>
<reference evidence="1" key="1">
    <citation type="submission" date="2021-01" db="EMBL/GenBank/DDBJ databases">
        <authorList>
            <consortium name="Genoscope - CEA"/>
            <person name="William W."/>
        </authorList>
    </citation>
    <scope>NUCLEOTIDE SEQUENCE</scope>
</reference>
<dbReference type="EMBL" id="CAJJDN010000021">
    <property type="protein sequence ID" value="CAD8065991.1"/>
    <property type="molecule type" value="Genomic_DNA"/>
</dbReference>
<organism evidence="1 2">
    <name type="scientific">Paramecium sonneborni</name>
    <dbReference type="NCBI Taxonomy" id="65129"/>
    <lineage>
        <taxon>Eukaryota</taxon>
        <taxon>Sar</taxon>
        <taxon>Alveolata</taxon>
        <taxon>Ciliophora</taxon>
        <taxon>Intramacronucleata</taxon>
        <taxon>Oligohymenophorea</taxon>
        <taxon>Peniculida</taxon>
        <taxon>Parameciidae</taxon>
        <taxon>Paramecium</taxon>
    </lineage>
</organism>
<evidence type="ECO:0000313" key="1">
    <source>
        <dbReference type="EMBL" id="CAD8065991.1"/>
    </source>
</evidence>
<keyword evidence="2" id="KW-1185">Reference proteome</keyword>
<dbReference type="PANTHER" id="PTHR37935">
    <property type="entry name" value="CHROMOSOME UNDETERMINED SCAFFOLD_14, WHOLE GENOME SHOTGUN SEQUENCE"/>
    <property type="match status" value="1"/>
</dbReference>
<comment type="caution">
    <text evidence="1">The sequence shown here is derived from an EMBL/GenBank/DDBJ whole genome shotgun (WGS) entry which is preliminary data.</text>
</comment>
<dbReference type="OrthoDB" id="299960at2759"/>
<dbReference type="Proteomes" id="UP000692954">
    <property type="component" value="Unassembled WGS sequence"/>
</dbReference>
<sequence>MFNKTKKFLTLIYQPIRHPFKTFQKSFDIEQEWTNVKLVLQPHKGKILTLFALITYPIYKDMFQTIRNSFVSQVQNELGPGQPFEVFINSFVKTEVQTILKDPIVQQESVDFVQRLGKQHQVQDSIVTLLKQSIQDPSFLDDSKVYGKKLVLDLLSDKQIQDQTQNLIIQVVNDPIFKYEVKEFCKSLSQEQEINQAVAEILKNAGMDPSFRAAFANAFSYAFNDVILRQDTTEKIRMFLFFLMEHDKKQEQGIKGFIDMVIAKLLNNKTMISKTNEFDPLMEALLGKDKFKNLNEEHKFSDFKNADVY</sequence>
<dbReference type="AlphaFoldDB" id="A0A8S1LHH6"/>
<protein>
    <submittedName>
        <fullName evidence="1">Uncharacterized protein</fullName>
    </submittedName>
</protein>
<evidence type="ECO:0000313" key="2">
    <source>
        <dbReference type="Proteomes" id="UP000692954"/>
    </source>
</evidence>
<name>A0A8S1LHH6_9CILI</name>
<accession>A0A8S1LHH6</accession>
<gene>
    <name evidence="1" type="ORF">PSON_ATCC_30995.1.T0210073</name>
</gene>
<dbReference type="PANTHER" id="PTHR37935:SF1">
    <property type="entry name" value="CHROMOSOME UNDETERMINED SCAFFOLD_14, WHOLE GENOME SHOTGUN SEQUENCE"/>
    <property type="match status" value="1"/>
</dbReference>